<dbReference type="SUPFAM" id="SSF54001">
    <property type="entry name" value="Cysteine proteinases"/>
    <property type="match status" value="1"/>
</dbReference>
<feature type="domain" description="NlpC/P60" evidence="5">
    <location>
        <begin position="42"/>
        <end position="167"/>
    </location>
</feature>
<dbReference type="PANTHER" id="PTHR47053">
    <property type="entry name" value="MUREIN DD-ENDOPEPTIDASE MEPH-RELATED"/>
    <property type="match status" value="1"/>
</dbReference>
<evidence type="ECO:0000256" key="1">
    <source>
        <dbReference type="ARBA" id="ARBA00007074"/>
    </source>
</evidence>
<organism evidence="6 7">
    <name type="scientific">Pseudomonas cuatrocienegasensis</name>
    <dbReference type="NCBI Taxonomy" id="543360"/>
    <lineage>
        <taxon>Bacteria</taxon>
        <taxon>Pseudomonadati</taxon>
        <taxon>Pseudomonadota</taxon>
        <taxon>Gammaproteobacteria</taxon>
        <taxon>Pseudomonadales</taxon>
        <taxon>Pseudomonadaceae</taxon>
        <taxon>Pseudomonas</taxon>
    </lineage>
</organism>
<sequence length="170" mass="19014">MGLNHFFISLCLAGAVLLGICTDASATFRIQTFPASSRPAELAPAHKVIDRALTTLGTPYRWGGTSPRQGFDCSGLVQYVFKPLDDLDLPRTSRALSRLDVPSVKRADLQPGDLLFFKIRQRAVDHVAIYLGEGRFIHAPRRGTKVRIDRLNNSYWARHFQLAKRVVPQV</sequence>
<dbReference type="Gene3D" id="3.90.1720.10">
    <property type="entry name" value="endopeptidase domain like (from Nostoc punctiforme)"/>
    <property type="match status" value="1"/>
</dbReference>
<reference evidence="6 7" key="1">
    <citation type="submission" date="2016-10" db="EMBL/GenBank/DDBJ databases">
        <authorList>
            <person name="Varghese N."/>
            <person name="Submissions S."/>
        </authorList>
    </citation>
    <scope>NUCLEOTIDE SEQUENCE [LARGE SCALE GENOMIC DNA]</scope>
    <source>
        <strain evidence="6 7">CIP 109853</strain>
    </source>
</reference>
<keyword evidence="4" id="KW-0788">Thiol protease</keyword>
<gene>
    <name evidence="6" type="ORF">SAMN05216600_11199</name>
</gene>
<evidence type="ECO:0000256" key="4">
    <source>
        <dbReference type="ARBA" id="ARBA00022807"/>
    </source>
</evidence>
<keyword evidence="2" id="KW-0645">Protease</keyword>
<comment type="caution">
    <text evidence="6">The sequence shown here is derived from an EMBL/GenBank/DDBJ whole genome shotgun (WGS) entry which is preliminary data.</text>
</comment>
<dbReference type="InterPro" id="IPR000064">
    <property type="entry name" value="NLP_P60_dom"/>
</dbReference>
<accession>A0ABY1BHN6</accession>
<evidence type="ECO:0000256" key="3">
    <source>
        <dbReference type="ARBA" id="ARBA00022801"/>
    </source>
</evidence>
<dbReference type="InterPro" id="IPR051202">
    <property type="entry name" value="Peptidase_C40"/>
</dbReference>
<dbReference type="PANTHER" id="PTHR47053:SF1">
    <property type="entry name" value="MUREIN DD-ENDOPEPTIDASE MEPH-RELATED"/>
    <property type="match status" value="1"/>
</dbReference>
<comment type="similarity">
    <text evidence="1">Belongs to the peptidase C40 family.</text>
</comment>
<dbReference type="PROSITE" id="PS51935">
    <property type="entry name" value="NLPC_P60"/>
    <property type="match status" value="1"/>
</dbReference>
<dbReference type="Pfam" id="PF00877">
    <property type="entry name" value="NLPC_P60"/>
    <property type="match status" value="1"/>
</dbReference>
<dbReference type="InterPro" id="IPR038765">
    <property type="entry name" value="Papain-like_cys_pep_sf"/>
</dbReference>
<proteinExistence type="inferred from homology"/>
<keyword evidence="3" id="KW-0378">Hydrolase</keyword>
<keyword evidence="7" id="KW-1185">Reference proteome</keyword>
<evidence type="ECO:0000313" key="6">
    <source>
        <dbReference type="EMBL" id="SEQ89306.1"/>
    </source>
</evidence>
<evidence type="ECO:0000313" key="7">
    <source>
        <dbReference type="Proteomes" id="UP000198512"/>
    </source>
</evidence>
<evidence type="ECO:0000259" key="5">
    <source>
        <dbReference type="PROSITE" id="PS51935"/>
    </source>
</evidence>
<evidence type="ECO:0000256" key="2">
    <source>
        <dbReference type="ARBA" id="ARBA00022670"/>
    </source>
</evidence>
<dbReference type="RefSeq" id="WP_069519361.1">
    <property type="nucleotide sequence ID" value="NZ_FOFP01000011.1"/>
</dbReference>
<dbReference type="EMBL" id="FOFP01000011">
    <property type="protein sequence ID" value="SEQ89306.1"/>
    <property type="molecule type" value="Genomic_DNA"/>
</dbReference>
<dbReference type="Proteomes" id="UP000198512">
    <property type="component" value="Unassembled WGS sequence"/>
</dbReference>
<name>A0ABY1BHN6_9PSED</name>
<protein>
    <submittedName>
        <fullName evidence="6">NlpC/P60 family protein</fullName>
    </submittedName>
</protein>